<accession>A0A5B2WRI6</accession>
<evidence type="ECO:0000259" key="3">
    <source>
        <dbReference type="PROSITE" id="PS50883"/>
    </source>
</evidence>
<dbReference type="Gene3D" id="3.30.70.270">
    <property type="match status" value="1"/>
</dbReference>
<protein>
    <submittedName>
        <fullName evidence="5">EAL domain-containing protein</fullName>
    </submittedName>
</protein>
<dbReference type="CDD" id="cd00130">
    <property type="entry name" value="PAS"/>
    <property type="match status" value="1"/>
</dbReference>
<dbReference type="NCBIfam" id="TIGR00229">
    <property type="entry name" value="sensory_box"/>
    <property type="match status" value="1"/>
</dbReference>
<dbReference type="PROSITE" id="PS50887">
    <property type="entry name" value="GGDEF"/>
    <property type="match status" value="1"/>
</dbReference>
<dbReference type="CDD" id="cd01948">
    <property type="entry name" value="EAL"/>
    <property type="match status" value="1"/>
</dbReference>
<dbReference type="Proteomes" id="UP000323454">
    <property type="component" value="Unassembled WGS sequence"/>
</dbReference>
<sequence length="717" mass="77538">MNMVDQVPTAPEPRGGLGVSASREAVARSWASAISNTSLTSIPRDELEQLLLGFVDELLAALTSEPFSTVVGQRVGAALVTNDFVCSATVERTIELLGNSLLAPLRLPADSRSNTRLVRLLGALAAGYSDALRDRTLDQQELSKTAAVNTIRKAEHALRISEAKFRAVFTSSAVGIGVTAMDGRVLDFNDAMLNILGYSADELRRLSVRDLIHPDDRASLALSTEELTVSGREHFRAEKRMLRNDGEVVSTLIAVSLVRDTAGAPAYHVTMVENLNELRLLQDQLLKQSLHDVQTALPNRSQFLGWLESAAGSKGPERVALCLFDIDGFRVINDGFSHDVGNRVLLSVANHLRAVFGDVGQVARTGGDEFGVLIRNPADLTSVIEKVEAAIELLAEPIYVDDRGIAVSVSVGIVQRPTKGVDAAELLRAADVTVGWAKADGRAQWALYDPDRDARERVRCTVVASIPGAMEEGQFRIDYEPVHLLADGRMVAVHAMLRWEHPTLGVLSVQDFLGLTEATGIAIRLGRWTLEQACTQAGGWYERFGDAAPLLCVELTARQCREPDLVADVRRILEAAGLPERRLRLSLGERIASALTDEQVDELSFLTDNGVRLVLDDYGSGNIGLHRLRQIPLEAVRLADVILPALSTEDDPISRNAVGWLIALAGELGYDVLAQGVRAESEVAALREIGVHAGQGAYFGPALTGDEVEAYLAATAR</sequence>
<dbReference type="PROSITE" id="PS50112">
    <property type="entry name" value="PAS"/>
    <property type="match status" value="1"/>
</dbReference>
<evidence type="ECO:0000313" key="6">
    <source>
        <dbReference type="Proteomes" id="UP000323454"/>
    </source>
</evidence>
<proteinExistence type="predicted"/>
<organism evidence="5 6">
    <name type="scientific">Solihabitans fulvus</name>
    <dbReference type="NCBI Taxonomy" id="1892852"/>
    <lineage>
        <taxon>Bacteria</taxon>
        <taxon>Bacillati</taxon>
        <taxon>Actinomycetota</taxon>
        <taxon>Actinomycetes</taxon>
        <taxon>Pseudonocardiales</taxon>
        <taxon>Pseudonocardiaceae</taxon>
        <taxon>Solihabitans</taxon>
    </lineage>
</organism>
<dbReference type="InterPro" id="IPR052155">
    <property type="entry name" value="Biofilm_reg_signaling"/>
</dbReference>
<dbReference type="SUPFAM" id="SSF55073">
    <property type="entry name" value="Nucleotide cyclase"/>
    <property type="match status" value="1"/>
</dbReference>
<dbReference type="Pfam" id="PF00563">
    <property type="entry name" value="EAL"/>
    <property type="match status" value="1"/>
</dbReference>
<dbReference type="InterPro" id="IPR035965">
    <property type="entry name" value="PAS-like_dom_sf"/>
</dbReference>
<dbReference type="Gene3D" id="3.30.450.20">
    <property type="entry name" value="PAS domain"/>
    <property type="match status" value="1"/>
</dbReference>
<dbReference type="Gene3D" id="3.20.20.450">
    <property type="entry name" value="EAL domain"/>
    <property type="match status" value="1"/>
</dbReference>
<dbReference type="InterPro" id="IPR043128">
    <property type="entry name" value="Rev_trsase/Diguanyl_cyclase"/>
</dbReference>
<dbReference type="SMART" id="SM00052">
    <property type="entry name" value="EAL"/>
    <property type="match status" value="1"/>
</dbReference>
<name>A0A5B2WRI6_9PSEU</name>
<dbReference type="InterPro" id="IPR013655">
    <property type="entry name" value="PAS_fold_3"/>
</dbReference>
<reference evidence="5 6" key="2">
    <citation type="submission" date="2019-09" db="EMBL/GenBank/DDBJ databases">
        <authorList>
            <person name="Jin C."/>
        </authorList>
    </citation>
    <scope>NUCLEOTIDE SEQUENCE [LARGE SCALE GENOMIC DNA]</scope>
    <source>
        <strain evidence="5 6">AN110305</strain>
    </source>
</reference>
<dbReference type="PANTHER" id="PTHR44757">
    <property type="entry name" value="DIGUANYLATE CYCLASE DGCP"/>
    <property type="match status" value="1"/>
</dbReference>
<evidence type="ECO:0000259" key="2">
    <source>
        <dbReference type="PROSITE" id="PS50113"/>
    </source>
</evidence>
<dbReference type="EMBL" id="VUOB01000062">
    <property type="protein sequence ID" value="KAA2254291.1"/>
    <property type="molecule type" value="Genomic_DNA"/>
</dbReference>
<dbReference type="Pfam" id="PF00990">
    <property type="entry name" value="GGDEF"/>
    <property type="match status" value="1"/>
</dbReference>
<evidence type="ECO:0000259" key="4">
    <source>
        <dbReference type="PROSITE" id="PS50887"/>
    </source>
</evidence>
<dbReference type="InterPro" id="IPR000014">
    <property type="entry name" value="PAS"/>
</dbReference>
<dbReference type="PROSITE" id="PS50883">
    <property type="entry name" value="EAL"/>
    <property type="match status" value="1"/>
</dbReference>
<evidence type="ECO:0000313" key="5">
    <source>
        <dbReference type="EMBL" id="KAA2254291.1"/>
    </source>
</evidence>
<dbReference type="AlphaFoldDB" id="A0A5B2WRI6"/>
<feature type="domain" description="EAL" evidence="3">
    <location>
        <begin position="459"/>
        <end position="716"/>
    </location>
</feature>
<dbReference type="SUPFAM" id="SSF55785">
    <property type="entry name" value="PYP-like sensor domain (PAS domain)"/>
    <property type="match status" value="1"/>
</dbReference>
<dbReference type="InterPro" id="IPR000160">
    <property type="entry name" value="GGDEF_dom"/>
</dbReference>
<evidence type="ECO:0000259" key="1">
    <source>
        <dbReference type="PROSITE" id="PS50112"/>
    </source>
</evidence>
<dbReference type="PROSITE" id="PS50113">
    <property type="entry name" value="PAC"/>
    <property type="match status" value="1"/>
</dbReference>
<dbReference type="NCBIfam" id="TIGR00254">
    <property type="entry name" value="GGDEF"/>
    <property type="match status" value="1"/>
</dbReference>
<comment type="caution">
    <text evidence="5">The sequence shown here is derived from an EMBL/GenBank/DDBJ whole genome shotgun (WGS) entry which is preliminary data.</text>
</comment>
<dbReference type="SMART" id="SM00091">
    <property type="entry name" value="PAS"/>
    <property type="match status" value="1"/>
</dbReference>
<dbReference type="CDD" id="cd01949">
    <property type="entry name" value="GGDEF"/>
    <property type="match status" value="1"/>
</dbReference>
<dbReference type="InterPro" id="IPR035919">
    <property type="entry name" value="EAL_sf"/>
</dbReference>
<dbReference type="InterPro" id="IPR001633">
    <property type="entry name" value="EAL_dom"/>
</dbReference>
<dbReference type="SUPFAM" id="SSF141868">
    <property type="entry name" value="EAL domain-like"/>
    <property type="match status" value="1"/>
</dbReference>
<dbReference type="InterPro" id="IPR000700">
    <property type="entry name" value="PAS-assoc_C"/>
</dbReference>
<feature type="domain" description="PAC" evidence="2">
    <location>
        <begin position="235"/>
        <end position="287"/>
    </location>
</feature>
<reference evidence="5 6" key="1">
    <citation type="submission" date="2019-09" db="EMBL/GenBank/DDBJ databases">
        <title>Goodfellowia gen. nov., a new genus of the Pseudonocardineae related to Actinoalloteichus, containing Goodfellowia coeruleoviolacea gen. nov., comb. nov. gen. nov., comb. nov.</title>
        <authorList>
            <person name="Labeda D."/>
        </authorList>
    </citation>
    <scope>NUCLEOTIDE SEQUENCE [LARGE SCALE GENOMIC DNA]</scope>
    <source>
        <strain evidence="5 6">AN110305</strain>
    </source>
</reference>
<keyword evidence="6" id="KW-1185">Reference proteome</keyword>
<dbReference type="OrthoDB" id="3646721at2"/>
<dbReference type="PANTHER" id="PTHR44757:SF2">
    <property type="entry name" value="BIOFILM ARCHITECTURE MAINTENANCE PROTEIN MBAA"/>
    <property type="match status" value="1"/>
</dbReference>
<feature type="domain" description="PAS" evidence="1">
    <location>
        <begin position="161"/>
        <end position="231"/>
    </location>
</feature>
<feature type="domain" description="GGDEF" evidence="4">
    <location>
        <begin position="317"/>
        <end position="450"/>
    </location>
</feature>
<gene>
    <name evidence="5" type="ORF">F0L68_30670</name>
</gene>
<dbReference type="SMART" id="SM00267">
    <property type="entry name" value="GGDEF"/>
    <property type="match status" value="1"/>
</dbReference>
<dbReference type="Pfam" id="PF08447">
    <property type="entry name" value="PAS_3"/>
    <property type="match status" value="1"/>
</dbReference>
<dbReference type="InterPro" id="IPR029787">
    <property type="entry name" value="Nucleotide_cyclase"/>
</dbReference>